<organism evidence="1 2">
    <name type="scientific">Tuber melanosporum (strain Mel28)</name>
    <name type="common">Perigord black truffle</name>
    <dbReference type="NCBI Taxonomy" id="656061"/>
    <lineage>
        <taxon>Eukaryota</taxon>
        <taxon>Fungi</taxon>
        <taxon>Dikarya</taxon>
        <taxon>Ascomycota</taxon>
        <taxon>Pezizomycotina</taxon>
        <taxon>Pezizomycetes</taxon>
        <taxon>Pezizales</taxon>
        <taxon>Tuberaceae</taxon>
        <taxon>Tuber</taxon>
    </lineage>
</organism>
<evidence type="ECO:0000313" key="1">
    <source>
        <dbReference type="EMBL" id="CAZ81829.1"/>
    </source>
</evidence>
<dbReference type="HOGENOM" id="CLU_2122859_0_0_1"/>
<protein>
    <submittedName>
        <fullName evidence="1">(Perigord truffle) hypothetical protein</fullName>
    </submittedName>
</protein>
<keyword evidence="2" id="KW-1185">Reference proteome</keyword>
<accession>D5GBD6</accession>
<dbReference type="InParanoid" id="D5GBD6"/>
<proteinExistence type="predicted"/>
<dbReference type="GeneID" id="9184403"/>
<sequence length="114" mass="12659">MKGKGKGKKKKVCVYVCAAGRRKRYPTTWWQGTGAPPFNHHALRHVGHRVRHLYSTVAPGTVASCFLLSLLCCIVSRLRCFSSLVIFPSIHSFPLLPPVAHRKLGRQPASQVAK</sequence>
<reference evidence="1 2" key="1">
    <citation type="journal article" date="2010" name="Nature">
        <title>Perigord black truffle genome uncovers evolutionary origins and mechanisms of symbiosis.</title>
        <authorList>
            <person name="Martin F."/>
            <person name="Kohler A."/>
            <person name="Murat C."/>
            <person name="Balestrini R."/>
            <person name="Coutinho P.M."/>
            <person name="Jaillon O."/>
            <person name="Montanini B."/>
            <person name="Morin E."/>
            <person name="Noel B."/>
            <person name="Percudani R."/>
            <person name="Porcel B."/>
            <person name="Rubini A."/>
            <person name="Amicucci A."/>
            <person name="Amselem J."/>
            <person name="Anthouard V."/>
            <person name="Arcioni S."/>
            <person name="Artiguenave F."/>
            <person name="Aury J.M."/>
            <person name="Ballario P."/>
            <person name="Bolchi A."/>
            <person name="Brenna A."/>
            <person name="Brun A."/>
            <person name="Buee M."/>
            <person name="Cantarel B."/>
            <person name="Chevalier G."/>
            <person name="Couloux A."/>
            <person name="Da Silva C."/>
            <person name="Denoeud F."/>
            <person name="Duplessis S."/>
            <person name="Ghignone S."/>
            <person name="Hilselberger B."/>
            <person name="Iotti M."/>
            <person name="Marcais B."/>
            <person name="Mello A."/>
            <person name="Miranda M."/>
            <person name="Pacioni G."/>
            <person name="Quesneville H."/>
            <person name="Riccioni C."/>
            <person name="Ruotolo R."/>
            <person name="Splivallo R."/>
            <person name="Stocchi V."/>
            <person name="Tisserant E."/>
            <person name="Viscomi A.R."/>
            <person name="Zambonelli A."/>
            <person name="Zampieri E."/>
            <person name="Henrissat B."/>
            <person name="Lebrun M.H."/>
            <person name="Paolocci F."/>
            <person name="Bonfante P."/>
            <person name="Ottonello S."/>
            <person name="Wincker P."/>
        </authorList>
    </citation>
    <scope>NUCLEOTIDE SEQUENCE [LARGE SCALE GENOMIC DNA]</scope>
    <source>
        <strain evidence="1 2">Mel28</strain>
    </source>
</reference>
<dbReference type="KEGG" id="tml:GSTUM_00000474001"/>
<dbReference type="Proteomes" id="UP000006911">
    <property type="component" value="Unassembled WGS sequence"/>
</dbReference>
<gene>
    <name evidence="1" type="ORF">GSTUM_00000474001</name>
</gene>
<name>D5GBD6_TUBMM</name>
<dbReference type="RefSeq" id="XP_002837638.1">
    <property type="nucleotide sequence ID" value="XM_002837592.1"/>
</dbReference>
<dbReference type="AlphaFoldDB" id="D5GBD6"/>
<dbReference type="EMBL" id="FN430092">
    <property type="protein sequence ID" value="CAZ81829.1"/>
    <property type="molecule type" value="Genomic_DNA"/>
</dbReference>
<evidence type="ECO:0000313" key="2">
    <source>
        <dbReference type="Proteomes" id="UP000006911"/>
    </source>
</evidence>